<dbReference type="InterPro" id="IPR013083">
    <property type="entry name" value="Znf_RING/FYVE/PHD"/>
</dbReference>
<comment type="pathway">
    <text evidence="1">Protein modification; protein ubiquitination.</text>
</comment>
<dbReference type="Gene3D" id="3.30.40.10">
    <property type="entry name" value="Zinc/RING finger domain, C3HC4 (zinc finger)"/>
    <property type="match status" value="1"/>
</dbReference>
<dbReference type="Proteomes" id="UP001497444">
    <property type="component" value="Chromosome 12"/>
</dbReference>
<evidence type="ECO:0000313" key="4">
    <source>
        <dbReference type="EMBL" id="CAK9259902.1"/>
    </source>
</evidence>
<protein>
    <recommendedName>
        <fullName evidence="3">U-box domain-containing protein</fullName>
    </recommendedName>
</protein>
<keyword evidence="5" id="KW-1185">Reference proteome</keyword>
<feature type="region of interest" description="Disordered" evidence="2">
    <location>
        <begin position="242"/>
        <end position="266"/>
    </location>
</feature>
<dbReference type="PROSITE" id="PS51698">
    <property type="entry name" value="U_BOX"/>
    <property type="match status" value="1"/>
</dbReference>
<feature type="domain" description="U-box" evidence="3">
    <location>
        <begin position="269"/>
        <end position="341"/>
    </location>
</feature>
<evidence type="ECO:0000256" key="2">
    <source>
        <dbReference type="SAM" id="MobiDB-lite"/>
    </source>
</evidence>
<reference evidence="4" key="1">
    <citation type="submission" date="2024-02" db="EMBL/GenBank/DDBJ databases">
        <authorList>
            <consortium name="ELIXIR-Norway"/>
            <consortium name="Elixir Norway"/>
        </authorList>
    </citation>
    <scope>NUCLEOTIDE SEQUENCE</scope>
</reference>
<proteinExistence type="predicted"/>
<dbReference type="PANTHER" id="PTHR33644">
    <property type="entry name" value="U-BOX DOMAIN-CONTAINING PROTEIN 62-RELATED"/>
    <property type="match status" value="1"/>
</dbReference>
<dbReference type="InterPro" id="IPR003613">
    <property type="entry name" value="Ubox_domain"/>
</dbReference>
<accession>A0ABP0W2V8</accession>
<dbReference type="SUPFAM" id="SSF57850">
    <property type="entry name" value="RING/U-box"/>
    <property type="match status" value="1"/>
</dbReference>
<evidence type="ECO:0000256" key="1">
    <source>
        <dbReference type="ARBA" id="ARBA00004906"/>
    </source>
</evidence>
<gene>
    <name evidence="4" type="ORF">CSSPJE1EN1_LOCUS5380</name>
</gene>
<organism evidence="4 5">
    <name type="scientific">Sphagnum jensenii</name>
    <dbReference type="NCBI Taxonomy" id="128206"/>
    <lineage>
        <taxon>Eukaryota</taxon>
        <taxon>Viridiplantae</taxon>
        <taxon>Streptophyta</taxon>
        <taxon>Embryophyta</taxon>
        <taxon>Bryophyta</taxon>
        <taxon>Sphagnophytina</taxon>
        <taxon>Sphagnopsida</taxon>
        <taxon>Sphagnales</taxon>
        <taxon>Sphagnaceae</taxon>
        <taxon>Sphagnum</taxon>
    </lineage>
</organism>
<dbReference type="PANTHER" id="PTHR33644:SF5">
    <property type="entry name" value="U-BOX DOMAIN-CONTAINING PROTEIN 62"/>
    <property type="match status" value="1"/>
</dbReference>
<feature type="compositionally biased region" description="Basic and acidic residues" evidence="2">
    <location>
        <begin position="242"/>
        <end position="259"/>
    </location>
</feature>
<dbReference type="EMBL" id="OZ020107">
    <property type="protein sequence ID" value="CAK9259902.1"/>
    <property type="molecule type" value="Genomic_DNA"/>
</dbReference>
<feature type="compositionally biased region" description="Acidic residues" evidence="2">
    <location>
        <begin position="1"/>
        <end position="11"/>
    </location>
</feature>
<evidence type="ECO:0000259" key="3">
    <source>
        <dbReference type="PROSITE" id="PS51698"/>
    </source>
</evidence>
<evidence type="ECO:0000313" key="5">
    <source>
        <dbReference type="Proteomes" id="UP001497444"/>
    </source>
</evidence>
<dbReference type="Pfam" id="PF23112">
    <property type="entry name" value="PUB62-63_C"/>
    <property type="match status" value="1"/>
</dbReference>
<feature type="compositionally biased region" description="Acidic residues" evidence="2">
    <location>
        <begin position="39"/>
        <end position="60"/>
    </location>
</feature>
<name>A0ABP0W2V8_9BRYO</name>
<feature type="region of interest" description="Disordered" evidence="2">
    <location>
        <begin position="1"/>
        <end position="93"/>
    </location>
</feature>
<dbReference type="InterPro" id="IPR057649">
    <property type="entry name" value="PUB62-63_C"/>
</dbReference>
<feature type="compositionally biased region" description="Basic and acidic residues" evidence="2">
    <location>
        <begin position="73"/>
        <end position="84"/>
    </location>
</feature>
<sequence length="445" mass="47633">MEQQREEEEERGDGGEQGAYRRASSQEQQQQQDLGGEGEVTEEEEEEEGEREVEDDDGDDEGRGEGEEVDDDQGVRDGLERQHESSAVLSKVENGAERDRAVLKGAAVGGNNAGTNLPLGVVVVSHSPSPSTLPFVSFSPSNAAQLAGSQGAAAHAATAQNRQNGAAYVLSGEAVLRDDGASSRGASGQEVGDGGAVVGSLHEQARIVSGPLHEQLHSTTDADNYYTNLLNSQLHAHHDGLKNATDTAHDSHGSKRRTMEAQASAAEPPLRVILADPVTGELMDDAMLLSCGHSVGKGGLRRVMETNVCITCGASVLTETMTPNYALQSAVQAYKQEEELAGNIGVKSVKRRREPAQEVQLPFAAQPGSNSTRMKGVQFPFAVNDHVMIMGNKRTPERFVGREAVITTQCLNGWYLVRTLDNGESVRLQYRSLQKSGGQTFPQFS</sequence>